<name>A0A7J9DYQ9_9ROSI</name>
<proteinExistence type="predicted"/>
<feature type="signal peptide" evidence="1">
    <location>
        <begin position="1"/>
        <end position="26"/>
    </location>
</feature>
<evidence type="ECO:0000313" key="3">
    <source>
        <dbReference type="Proteomes" id="UP000593568"/>
    </source>
</evidence>
<feature type="chain" id="PRO_5029891498" evidence="1">
    <location>
        <begin position="27"/>
        <end position="105"/>
    </location>
</feature>
<comment type="caution">
    <text evidence="2">The sequence shown here is derived from an EMBL/GenBank/DDBJ whole genome shotgun (WGS) entry which is preliminary data.</text>
</comment>
<sequence>MMKSNIYSTMNMVICLIFGKLDLVQTVEEYITLLCYLRIQVNKAYSRAANIPTVLKRLMNITGMSEQWVATWIKQKRDSKCINWKSLRDLILVHPDTGKRSTSSP</sequence>
<accession>A0A7J9DYQ9</accession>
<keyword evidence="1" id="KW-0732">Signal</keyword>
<dbReference type="EMBL" id="JABEZW010000005">
    <property type="protein sequence ID" value="MBA0765718.1"/>
    <property type="molecule type" value="Genomic_DNA"/>
</dbReference>
<evidence type="ECO:0000313" key="2">
    <source>
        <dbReference type="EMBL" id="MBA0765718.1"/>
    </source>
</evidence>
<reference evidence="2 3" key="1">
    <citation type="journal article" date="2019" name="Genome Biol. Evol.">
        <title>Insights into the evolution of the New World diploid cottons (Gossypium, subgenus Houzingenia) based on genome sequencing.</title>
        <authorList>
            <person name="Grover C.E."/>
            <person name="Arick M.A. 2nd"/>
            <person name="Thrash A."/>
            <person name="Conover J.L."/>
            <person name="Sanders W.S."/>
            <person name="Peterson D.G."/>
            <person name="Frelichowski J.E."/>
            <person name="Scheffler J.A."/>
            <person name="Scheffler B.E."/>
            <person name="Wendel J.F."/>
        </authorList>
    </citation>
    <scope>NUCLEOTIDE SEQUENCE [LARGE SCALE GENOMIC DNA]</scope>
    <source>
        <strain evidence="2">8</strain>
        <tissue evidence="2">Leaf</tissue>
    </source>
</reference>
<dbReference type="PANTHER" id="PTHR48200:SF1">
    <property type="entry name" value="AMINOTRANSFERASE-LIKE PLANT MOBILE DOMAIN-CONTAINING PROTEIN"/>
    <property type="match status" value="1"/>
</dbReference>
<gene>
    <name evidence="2" type="ORF">Gotri_014872</name>
</gene>
<evidence type="ECO:0000256" key="1">
    <source>
        <dbReference type="SAM" id="SignalP"/>
    </source>
</evidence>
<keyword evidence="3" id="KW-1185">Reference proteome</keyword>
<dbReference type="Proteomes" id="UP000593568">
    <property type="component" value="Unassembled WGS sequence"/>
</dbReference>
<organism evidence="2 3">
    <name type="scientific">Gossypium trilobum</name>
    <dbReference type="NCBI Taxonomy" id="34281"/>
    <lineage>
        <taxon>Eukaryota</taxon>
        <taxon>Viridiplantae</taxon>
        <taxon>Streptophyta</taxon>
        <taxon>Embryophyta</taxon>
        <taxon>Tracheophyta</taxon>
        <taxon>Spermatophyta</taxon>
        <taxon>Magnoliopsida</taxon>
        <taxon>eudicotyledons</taxon>
        <taxon>Gunneridae</taxon>
        <taxon>Pentapetalae</taxon>
        <taxon>rosids</taxon>
        <taxon>malvids</taxon>
        <taxon>Malvales</taxon>
        <taxon>Malvaceae</taxon>
        <taxon>Malvoideae</taxon>
        <taxon>Gossypium</taxon>
    </lineage>
</organism>
<dbReference type="PANTHER" id="PTHR48200">
    <property type="entry name" value="PROTEIN, PUTATIVE-RELATED"/>
    <property type="match status" value="1"/>
</dbReference>
<dbReference type="AlphaFoldDB" id="A0A7J9DYQ9"/>
<protein>
    <submittedName>
        <fullName evidence="2">Uncharacterized protein</fullName>
    </submittedName>
</protein>